<dbReference type="InterPro" id="IPR010982">
    <property type="entry name" value="Lambda_DNA-bd_dom_sf"/>
</dbReference>
<protein>
    <submittedName>
        <fullName evidence="3">Helix-turn-helix (HTH) transcriptional regulator</fullName>
    </submittedName>
</protein>
<dbReference type="Gene3D" id="1.10.260.40">
    <property type="entry name" value="lambda repressor-like DNA-binding domains"/>
    <property type="match status" value="1"/>
</dbReference>
<dbReference type="AlphaFoldDB" id="A0A859CS82"/>
<dbReference type="SMART" id="SM00530">
    <property type="entry name" value="HTH_XRE"/>
    <property type="match status" value="1"/>
</dbReference>
<dbReference type="Proteomes" id="UP000509371">
    <property type="component" value="Chromosome"/>
</dbReference>
<feature type="region of interest" description="Disordered" evidence="1">
    <location>
        <begin position="1"/>
        <end position="86"/>
    </location>
</feature>
<dbReference type="RefSeq" id="WP_176334177.1">
    <property type="nucleotide sequence ID" value="NZ_BAAAEF010000015.1"/>
</dbReference>
<name>A0A859CS82_9GAMM</name>
<dbReference type="CDD" id="cd00093">
    <property type="entry name" value="HTH_XRE"/>
    <property type="match status" value="1"/>
</dbReference>
<sequence>MKMKGQLDSAQPMKKHKAKSKKNELKKKKQAKLEAKKSAKEKKDVQPTEQPSAEVVTSPKTVKRTPKAPVESKQKAPLESSPQNTPINTTIVIEAEPAASLTQTNRQRASKSLAPMTKEEQLVTVNQIIKRLLLNKVSQGAALRELRVKVLGLRQEAFTELTGVSRKTLSEIENNKGNYTPEVINKVFKPFDLKVGLVPTSSPLLIAILAN</sequence>
<evidence type="ECO:0000313" key="3">
    <source>
        <dbReference type="EMBL" id="QKK79043.1"/>
    </source>
</evidence>
<feature type="domain" description="HTH cro/C1-type" evidence="2">
    <location>
        <begin position="143"/>
        <end position="198"/>
    </location>
</feature>
<dbReference type="EMBL" id="CP054301">
    <property type="protein sequence ID" value="QKK79043.1"/>
    <property type="molecule type" value="Genomic_DNA"/>
</dbReference>
<evidence type="ECO:0000256" key="1">
    <source>
        <dbReference type="SAM" id="MobiDB-lite"/>
    </source>
</evidence>
<dbReference type="GO" id="GO:0003677">
    <property type="term" value="F:DNA binding"/>
    <property type="evidence" value="ECO:0007669"/>
    <property type="project" value="InterPro"/>
</dbReference>
<gene>
    <name evidence="3" type="ORF">MP3633_0305</name>
</gene>
<dbReference type="KEGG" id="mpri:MP3633_0305"/>
<organism evidence="3 4">
    <name type="scientific">Marinomonas primoryensis</name>
    <dbReference type="NCBI Taxonomy" id="178399"/>
    <lineage>
        <taxon>Bacteria</taxon>
        <taxon>Pseudomonadati</taxon>
        <taxon>Pseudomonadota</taxon>
        <taxon>Gammaproteobacteria</taxon>
        <taxon>Oceanospirillales</taxon>
        <taxon>Oceanospirillaceae</taxon>
        <taxon>Marinomonas</taxon>
    </lineage>
</organism>
<reference evidence="3 4" key="1">
    <citation type="submission" date="2020-06" db="EMBL/GenBank/DDBJ databases">
        <authorList>
            <person name="Voronona O.L."/>
            <person name="Aksenova E.I."/>
            <person name="Kunda M.S."/>
            <person name="Semenov A.N."/>
            <person name="Ryzhova N."/>
        </authorList>
    </citation>
    <scope>NUCLEOTIDE SEQUENCE [LARGE SCALE GENOMIC DNA]</scope>
    <source>
        <strain evidence="3 4">MPKMM3633</strain>
    </source>
</reference>
<feature type="compositionally biased region" description="Basic residues" evidence="1">
    <location>
        <begin position="13"/>
        <end position="30"/>
    </location>
</feature>
<dbReference type="SUPFAM" id="SSF47413">
    <property type="entry name" value="lambda repressor-like DNA-binding domains"/>
    <property type="match status" value="1"/>
</dbReference>
<feature type="compositionally biased region" description="Basic and acidic residues" evidence="1">
    <location>
        <begin position="31"/>
        <end position="46"/>
    </location>
</feature>
<dbReference type="InterPro" id="IPR001387">
    <property type="entry name" value="Cro/C1-type_HTH"/>
</dbReference>
<evidence type="ECO:0000313" key="4">
    <source>
        <dbReference type="Proteomes" id="UP000509371"/>
    </source>
</evidence>
<dbReference type="PROSITE" id="PS50943">
    <property type="entry name" value="HTH_CROC1"/>
    <property type="match status" value="1"/>
</dbReference>
<evidence type="ECO:0000259" key="2">
    <source>
        <dbReference type="PROSITE" id="PS50943"/>
    </source>
</evidence>
<accession>A0A859CS82</accession>
<dbReference type="Pfam" id="PF01381">
    <property type="entry name" value="HTH_3"/>
    <property type="match status" value="1"/>
</dbReference>
<proteinExistence type="predicted"/>